<accession>A0A8X6IXT1</accession>
<reference evidence="1" key="1">
    <citation type="submission" date="2020-08" db="EMBL/GenBank/DDBJ databases">
        <title>Multicomponent nature underlies the extraordinary mechanical properties of spider dragline silk.</title>
        <authorList>
            <person name="Kono N."/>
            <person name="Nakamura H."/>
            <person name="Mori M."/>
            <person name="Yoshida Y."/>
            <person name="Ohtoshi R."/>
            <person name="Malay A.D."/>
            <person name="Moran D.A.P."/>
            <person name="Tomita M."/>
            <person name="Numata K."/>
            <person name="Arakawa K."/>
        </authorList>
    </citation>
    <scope>NUCLEOTIDE SEQUENCE</scope>
</reference>
<keyword evidence="2" id="KW-1185">Reference proteome</keyword>
<dbReference type="EMBL" id="BMAW01048346">
    <property type="protein sequence ID" value="GFS65472.1"/>
    <property type="molecule type" value="Genomic_DNA"/>
</dbReference>
<evidence type="ECO:0000313" key="2">
    <source>
        <dbReference type="Proteomes" id="UP000887013"/>
    </source>
</evidence>
<evidence type="ECO:0000313" key="1">
    <source>
        <dbReference type="EMBL" id="GFS65472.1"/>
    </source>
</evidence>
<name>A0A8X6IXT1_NEPPI</name>
<dbReference type="AlphaFoldDB" id="A0A8X6IXT1"/>
<protein>
    <submittedName>
        <fullName evidence="1">Uncharacterized protein</fullName>
    </submittedName>
</protein>
<comment type="caution">
    <text evidence="1">The sequence shown here is derived from an EMBL/GenBank/DDBJ whole genome shotgun (WGS) entry which is preliminary data.</text>
</comment>
<organism evidence="1 2">
    <name type="scientific">Nephila pilipes</name>
    <name type="common">Giant wood spider</name>
    <name type="synonym">Nephila maculata</name>
    <dbReference type="NCBI Taxonomy" id="299642"/>
    <lineage>
        <taxon>Eukaryota</taxon>
        <taxon>Metazoa</taxon>
        <taxon>Ecdysozoa</taxon>
        <taxon>Arthropoda</taxon>
        <taxon>Chelicerata</taxon>
        <taxon>Arachnida</taxon>
        <taxon>Araneae</taxon>
        <taxon>Araneomorphae</taxon>
        <taxon>Entelegynae</taxon>
        <taxon>Araneoidea</taxon>
        <taxon>Nephilidae</taxon>
        <taxon>Nephila</taxon>
    </lineage>
</organism>
<dbReference type="Proteomes" id="UP000887013">
    <property type="component" value="Unassembled WGS sequence"/>
</dbReference>
<proteinExistence type="predicted"/>
<gene>
    <name evidence="1" type="ORF">NPIL_377511</name>
</gene>
<sequence>MIRLIAVNSSTFRESNKASDVVNSDRNLCLLWQDGTKCSAPVIARLQGMSRCSMARAYQISPRAGSSSSIMHFSKWIMHHYIDEHSKNTFGVCSVVYSYCRERWRSSGVLRVSQRFKNVQSYK</sequence>